<feature type="domain" description="tRNA intron endonuclease catalytic" evidence="4">
    <location>
        <begin position="213"/>
        <end position="304"/>
    </location>
</feature>
<dbReference type="GO" id="GO:0000379">
    <property type="term" value="P:tRNA-type intron splice site recognition and cleavage"/>
    <property type="evidence" value="ECO:0007669"/>
    <property type="project" value="TreeGrafter"/>
</dbReference>
<dbReference type="Pfam" id="PF01974">
    <property type="entry name" value="tRNA_int_endo"/>
    <property type="match status" value="1"/>
</dbReference>
<dbReference type="InterPro" id="IPR036167">
    <property type="entry name" value="tRNA_intron_Endo_cat-like_sf"/>
</dbReference>
<gene>
    <name evidence="6" type="ORF">PBRASI_LOCUS3258</name>
</gene>
<dbReference type="GO" id="GO:0003676">
    <property type="term" value="F:nucleic acid binding"/>
    <property type="evidence" value="ECO:0007669"/>
    <property type="project" value="InterPro"/>
</dbReference>
<dbReference type="EMBL" id="CAJVPI010000287">
    <property type="protein sequence ID" value="CAG8513832.1"/>
    <property type="molecule type" value="Genomic_DNA"/>
</dbReference>
<name>A0A9N9F6Y4_9GLOM</name>
<comment type="caution">
    <text evidence="6">The sequence shown here is derived from an EMBL/GenBank/DDBJ whole genome shotgun (WGS) entry which is preliminary data.</text>
</comment>
<protein>
    <recommendedName>
        <fullName evidence="2">tRNA-intron lyase</fullName>
        <ecNumber evidence="2">4.6.1.16</ecNumber>
    </recommendedName>
</protein>
<dbReference type="InterPro" id="IPR006678">
    <property type="entry name" value="tRNA_intron_Endonuc_N"/>
</dbReference>
<dbReference type="GO" id="GO:0005737">
    <property type="term" value="C:cytoplasm"/>
    <property type="evidence" value="ECO:0007669"/>
    <property type="project" value="TreeGrafter"/>
</dbReference>
<keyword evidence="7" id="KW-1185">Reference proteome</keyword>
<dbReference type="EC" id="4.6.1.16" evidence="2"/>
<dbReference type="Gene3D" id="3.40.1350.10">
    <property type="match status" value="1"/>
</dbReference>
<accession>A0A9N9F6Y4</accession>
<dbReference type="CDD" id="cd22363">
    <property type="entry name" value="tRNA-intron_lyase_C"/>
    <property type="match status" value="1"/>
</dbReference>
<evidence type="ECO:0000313" key="7">
    <source>
        <dbReference type="Proteomes" id="UP000789739"/>
    </source>
</evidence>
<dbReference type="OrthoDB" id="10249562at2759"/>
<sequence length="356" mass="40475">MSEGFARRPTNRKNTIKKKLQQQAIPLPVYIDHGVTAAFRYLTSFFWSSKPYGIFDRASRSVWVSKQEDIDILWRQGFFGKGTLSRSEPLWAFGYEKSKRVVSRNVVGGQLVKNDSKLPGIFANEGTSTVVEDVQGSAVEIVDLSTMERLQLHLEEAMFLLYGLGILDIYDTNKRLLSIEECWTEFCLAGHRAPPTDTAEQQSNLDINWNNSFIIYYTVYHYFRSLGWVVKDGTKYGVDYLLYEKGPPFNHSQYAVVIVPVHDTPETKSSNSEAPLKLWQSIMSLSRVCGSVRKTIVLCHVIIPDSNDVLPIHSPECAKMYTVKEIVINRFLPEKGQNTGIVKIEVIAIFKTIFQS</sequence>
<evidence type="ECO:0000256" key="3">
    <source>
        <dbReference type="ARBA" id="ARBA00034031"/>
    </source>
</evidence>
<dbReference type="SUPFAM" id="SSF53032">
    <property type="entry name" value="tRNA-intron endonuclease catalytic domain-like"/>
    <property type="match status" value="1"/>
</dbReference>
<comment type="catalytic activity">
    <reaction evidence="3">
        <text>pretRNA = a 3'-half-tRNA molecule with a 5'-OH end + a 5'-half-tRNA molecule with a 2',3'-cyclic phosphate end + an intron with a 2',3'-cyclic phosphate and a 5'-hydroxyl terminus.</text>
        <dbReference type="EC" id="4.6.1.16"/>
    </reaction>
</comment>
<dbReference type="NCBIfam" id="TIGR00324">
    <property type="entry name" value="endA"/>
    <property type="match status" value="1"/>
</dbReference>
<dbReference type="GO" id="GO:0000213">
    <property type="term" value="F:tRNA-intron lyase activity"/>
    <property type="evidence" value="ECO:0007669"/>
    <property type="project" value="UniProtKB-EC"/>
</dbReference>
<dbReference type="PANTHER" id="PTHR21227:SF0">
    <property type="entry name" value="TRNA-SPLICING ENDONUCLEASE SUBUNIT SEN2"/>
    <property type="match status" value="1"/>
</dbReference>
<dbReference type="AlphaFoldDB" id="A0A9N9F6Y4"/>
<evidence type="ECO:0000256" key="1">
    <source>
        <dbReference type="ARBA" id="ARBA00008078"/>
    </source>
</evidence>
<dbReference type="InterPro" id="IPR006677">
    <property type="entry name" value="tRNA_intron_Endonuc_cat-like"/>
</dbReference>
<dbReference type="GO" id="GO:0000214">
    <property type="term" value="C:tRNA-intron endonuclease complex"/>
    <property type="evidence" value="ECO:0007669"/>
    <property type="project" value="TreeGrafter"/>
</dbReference>
<evidence type="ECO:0000259" key="5">
    <source>
        <dbReference type="Pfam" id="PF02778"/>
    </source>
</evidence>
<dbReference type="Proteomes" id="UP000789739">
    <property type="component" value="Unassembled WGS sequence"/>
</dbReference>
<evidence type="ECO:0000313" key="6">
    <source>
        <dbReference type="EMBL" id="CAG8513832.1"/>
    </source>
</evidence>
<evidence type="ECO:0000256" key="2">
    <source>
        <dbReference type="ARBA" id="ARBA00012573"/>
    </source>
</evidence>
<evidence type="ECO:0000259" key="4">
    <source>
        <dbReference type="Pfam" id="PF01974"/>
    </source>
</evidence>
<dbReference type="InterPro" id="IPR006676">
    <property type="entry name" value="tRNA_splic"/>
</dbReference>
<dbReference type="PANTHER" id="PTHR21227">
    <property type="entry name" value="TRNA-SPLICING ENDONUCLEASE SUBUNIT SEN2"/>
    <property type="match status" value="1"/>
</dbReference>
<dbReference type="InterPro" id="IPR011856">
    <property type="entry name" value="tRNA_endonuc-like_dom_sf"/>
</dbReference>
<feature type="domain" description="tRNA intron endonuclease N-terminal" evidence="5">
    <location>
        <begin position="148"/>
        <end position="183"/>
    </location>
</feature>
<reference evidence="6" key="1">
    <citation type="submission" date="2021-06" db="EMBL/GenBank/DDBJ databases">
        <authorList>
            <person name="Kallberg Y."/>
            <person name="Tangrot J."/>
            <person name="Rosling A."/>
        </authorList>
    </citation>
    <scope>NUCLEOTIDE SEQUENCE</scope>
    <source>
        <strain evidence="6">BR232B</strain>
    </source>
</reference>
<comment type="similarity">
    <text evidence="1">Belongs to the tRNA-intron endonuclease family.</text>
</comment>
<organism evidence="6 7">
    <name type="scientific">Paraglomus brasilianum</name>
    <dbReference type="NCBI Taxonomy" id="144538"/>
    <lineage>
        <taxon>Eukaryota</taxon>
        <taxon>Fungi</taxon>
        <taxon>Fungi incertae sedis</taxon>
        <taxon>Mucoromycota</taxon>
        <taxon>Glomeromycotina</taxon>
        <taxon>Glomeromycetes</taxon>
        <taxon>Paraglomerales</taxon>
        <taxon>Paraglomeraceae</taxon>
        <taxon>Paraglomus</taxon>
    </lineage>
</organism>
<proteinExistence type="inferred from homology"/>
<dbReference type="Pfam" id="PF02778">
    <property type="entry name" value="tRNA_int_endo_N"/>
    <property type="match status" value="1"/>
</dbReference>